<proteinExistence type="inferred from homology"/>
<feature type="domain" description="ABC transmembrane type-1" evidence="8">
    <location>
        <begin position="81"/>
        <end position="265"/>
    </location>
</feature>
<dbReference type="EMBL" id="SMLL01000008">
    <property type="protein sequence ID" value="TFY96968.1"/>
    <property type="molecule type" value="Genomic_DNA"/>
</dbReference>
<sequence length="281" mass="31331">MKIATADELRIVPDDEASEPAWRRLTRQGWFLAVASPVLLLLFWELLVRVQLLDSRFFPMPSTVLRDLAVQAAAPQLWIHAGYTVSRMLVGFAFGAVPGVLLGIMMGLSPVLRSLLQPAIAAIYPIPKVALFPLVMLMFGLGESSKWVIVGVAVFFQVLMSTLAGVVNIDRVYLDVAADLKARRWQAYRTIALPAALPFIFTGFQLGLGMALIVVVIAENFGTEYGLGYVIWHSWQIFEVRDMYVALILIALLGYLSQLLLARIERAVIPWRRPVRKEHSA</sequence>
<evidence type="ECO:0000256" key="5">
    <source>
        <dbReference type="ARBA" id="ARBA00022989"/>
    </source>
</evidence>
<dbReference type="AlphaFoldDB" id="A0A4Z0BGD8"/>
<dbReference type="PANTHER" id="PTHR30151:SF0">
    <property type="entry name" value="ABC TRANSPORTER PERMEASE PROTEIN MJ0413-RELATED"/>
    <property type="match status" value="1"/>
</dbReference>
<name>A0A4Z0BGD8_9BURK</name>
<organism evidence="9 10">
    <name type="scientific">Ramlibacter rhizophilus</name>
    <dbReference type="NCBI Taxonomy" id="1781167"/>
    <lineage>
        <taxon>Bacteria</taxon>
        <taxon>Pseudomonadati</taxon>
        <taxon>Pseudomonadota</taxon>
        <taxon>Betaproteobacteria</taxon>
        <taxon>Burkholderiales</taxon>
        <taxon>Comamonadaceae</taxon>
        <taxon>Ramlibacter</taxon>
    </lineage>
</organism>
<evidence type="ECO:0000256" key="1">
    <source>
        <dbReference type="ARBA" id="ARBA00004651"/>
    </source>
</evidence>
<feature type="transmembrane region" description="Helical" evidence="7">
    <location>
        <begin position="88"/>
        <end position="108"/>
    </location>
</feature>
<keyword evidence="2 7" id="KW-0813">Transport</keyword>
<keyword evidence="5 7" id="KW-1133">Transmembrane helix</keyword>
<dbReference type="SUPFAM" id="SSF161098">
    <property type="entry name" value="MetI-like"/>
    <property type="match status" value="1"/>
</dbReference>
<evidence type="ECO:0000313" key="10">
    <source>
        <dbReference type="Proteomes" id="UP000297564"/>
    </source>
</evidence>
<protein>
    <submittedName>
        <fullName evidence="9">ABC transporter permease</fullName>
    </submittedName>
</protein>
<dbReference type="Pfam" id="PF00528">
    <property type="entry name" value="BPD_transp_1"/>
    <property type="match status" value="1"/>
</dbReference>
<gene>
    <name evidence="9" type="ORF">EZ242_20115</name>
</gene>
<evidence type="ECO:0000259" key="8">
    <source>
        <dbReference type="PROSITE" id="PS50928"/>
    </source>
</evidence>
<comment type="subcellular location">
    <subcellularLocation>
        <location evidence="1 7">Cell membrane</location>
        <topology evidence="1 7">Multi-pass membrane protein</topology>
    </subcellularLocation>
</comment>
<keyword evidence="4 7" id="KW-0812">Transmembrane</keyword>
<evidence type="ECO:0000256" key="3">
    <source>
        <dbReference type="ARBA" id="ARBA00022475"/>
    </source>
</evidence>
<dbReference type="PROSITE" id="PS50928">
    <property type="entry name" value="ABC_TM1"/>
    <property type="match status" value="1"/>
</dbReference>
<keyword evidence="6 7" id="KW-0472">Membrane</keyword>
<keyword evidence="10" id="KW-1185">Reference proteome</keyword>
<feature type="transmembrane region" description="Helical" evidence="7">
    <location>
        <begin position="190"/>
        <end position="218"/>
    </location>
</feature>
<reference evidence="9 10" key="1">
    <citation type="submission" date="2019-03" db="EMBL/GenBank/DDBJ databases">
        <title>Ramlibacter rhizophilus CCTCC AB2015357, whole genome shotgun sequence.</title>
        <authorList>
            <person name="Zhang X."/>
            <person name="Feng G."/>
            <person name="Zhu H."/>
        </authorList>
    </citation>
    <scope>NUCLEOTIDE SEQUENCE [LARGE SCALE GENOMIC DNA]</scope>
    <source>
        <strain evidence="9 10">CCTCC AB2015357</strain>
    </source>
</reference>
<dbReference type="PANTHER" id="PTHR30151">
    <property type="entry name" value="ALKANE SULFONATE ABC TRANSPORTER-RELATED, MEMBRANE SUBUNIT"/>
    <property type="match status" value="1"/>
</dbReference>
<dbReference type="Proteomes" id="UP000297564">
    <property type="component" value="Unassembled WGS sequence"/>
</dbReference>
<keyword evidence="3" id="KW-1003">Cell membrane</keyword>
<dbReference type="InterPro" id="IPR035906">
    <property type="entry name" value="MetI-like_sf"/>
</dbReference>
<accession>A0A4Z0BGD8</accession>
<feature type="transmembrane region" description="Helical" evidence="7">
    <location>
        <begin position="30"/>
        <end position="52"/>
    </location>
</feature>
<feature type="transmembrane region" description="Helical" evidence="7">
    <location>
        <begin position="120"/>
        <end position="141"/>
    </location>
</feature>
<dbReference type="CDD" id="cd06261">
    <property type="entry name" value="TM_PBP2"/>
    <property type="match status" value="1"/>
</dbReference>
<evidence type="ECO:0000313" key="9">
    <source>
        <dbReference type="EMBL" id="TFY96968.1"/>
    </source>
</evidence>
<comment type="similarity">
    <text evidence="7">Belongs to the binding-protein-dependent transport system permease family.</text>
</comment>
<dbReference type="InterPro" id="IPR000515">
    <property type="entry name" value="MetI-like"/>
</dbReference>
<evidence type="ECO:0000256" key="2">
    <source>
        <dbReference type="ARBA" id="ARBA00022448"/>
    </source>
</evidence>
<dbReference type="RefSeq" id="WP_135286978.1">
    <property type="nucleotide sequence ID" value="NZ_SMLL01000008.1"/>
</dbReference>
<evidence type="ECO:0000256" key="7">
    <source>
        <dbReference type="RuleBase" id="RU363032"/>
    </source>
</evidence>
<evidence type="ECO:0000256" key="4">
    <source>
        <dbReference type="ARBA" id="ARBA00022692"/>
    </source>
</evidence>
<dbReference type="OrthoDB" id="7274389at2"/>
<evidence type="ECO:0000256" key="6">
    <source>
        <dbReference type="ARBA" id="ARBA00023136"/>
    </source>
</evidence>
<dbReference type="GO" id="GO:0005886">
    <property type="term" value="C:plasma membrane"/>
    <property type="evidence" value="ECO:0007669"/>
    <property type="project" value="UniProtKB-SubCell"/>
</dbReference>
<dbReference type="GO" id="GO:0055085">
    <property type="term" value="P:transmembrane transport"/>
    <property type="evidence" value="ECO:0007669"/>
    <property type="project" value="InterPro"/>
</dbReference>
<feature type="transmembrane region" description="Helical" evidence="7">
    <location>
        <begin position="147"/>
        <end position="169"/>
    </location>
</feature>
<feature type="transmembrane region" description="Helical" evidence="7">
    <location>
        <begin position="243"/>
        <end position="262"/>
    </location>
</feature>
<dbReference type="Gene3D" id="1.10.3720.10">
    <property type="entry name" value="MetI-like"/>
    <property type="match status" value="1"/>
</dbReference>
<comment type="caution">
    <text evidence="9">The sequence shown here is derived from an EMBL/GenBank/DDBJ whole genome shotgun (WGS) entry which is preliminary data.</text>
</comment>